<dbReference type="Gene3D" id="1.10.30.10">
    <property type="entry name" value="High mobility group box domain"/>
    <property type="match status" value="1"/>
</dbReference>
<keyword evidence="4" id="KW-0804">Transcription</keyword>
<dbReference type="Proteomes" id="UP000653454">
    <property type="component" value="Unassembled WGS sequence"/>
</dbReference>
<proteinExistence type="predicted"/>
<evidence type="ECO:0000256" key="4">
    <source>
        <dbReference type="ARBA" id="ARBA00023163"/>
    </source>
</evidence>
<dbReference type="PANTHER" id="PTHR13059:SF13">
    <property type="entry name" value="PROTEIN CAPICUA HOMOLOG"/>
    <property type="match status" value="1"/>
</dbReference>
<dbReference type="InterPro" id="IPR052412">
    <property type="entry name" value="CC-Dev_Transcription_Reg"/>
</dbReference>
<evidence type="ECO:0000313" key="8">
    <source>
        <dbReference type="Proteomes" id="UP000653454"/>
    </source>
</evidence>
<keyword evidence="3" id="KW-0238">DNA-binding</keyword>
<feature type="compositionally biased region" description="Basic and acidic residues" evidence="6">
    <location>
        <begin position="143"/>
        <end position="154"/>
    </location>
</feature>
<dbReference type="AlphaFoldDB" id="A0A8S4EBT3"/>
<feature type="region of interest" description="Disordered" evidence="6">
    <location>
        <begin position="56"/>
        <end position="84"/>
    </location>
</feature>
<dbReference type="GO" id="GO:0000981">
    <property type="term" value="F:DNA-binding transcription factor activity, RNA polymerase II-specific"/>
    <property type="evidence" value="ECO:0007669"/>
    <property type="project" value="TreeGrafter"/>
</dbReference>
<dbReference type="SUPFAM" id="SSF47095">
    <property type="entry name" value="HMG-box"/>
    <property type="match status" value="1"/>
</dbReference>
<feature type="region of interest" description="Disordered" evidence="6">
    <location>
        <begin position="214"/>
        <end position="233"/>
    </location>
</feature>
<feature type="compositionally biased region" description="Polar residues" evidence="6">
    <location>
        <begin position="214"/>
        <end position="224"/>
    </location>
</feature>
<reference evidence="7" key="1">
    <citation type="submission" date="2020-11" db="EMBL/GenBank/DDBJ databases">
        <authorList>
            <person name="Whiteford S."/>
        </authorList>
    </citation>
    <scope>NUCLEOTIDE SEQUENCE</scope>
</reference>
<sequence length="422" mass="45565">MSHHCVIAWYRYNRDKILGEWWYALPPGEKHQYHELASEVKEAHFKAHPEWKWCNKDRRKSSSSSRDPPGSMPQSPRTPLDGGATAAAISCADGASFHRASPTSDDDQMVMQIPPHIASEQPQLDIDLKCGEKVTDSDSESQAEPRDFNPDQTRRPKPIKARAGSSDNLLGGITASSPGGSKVFQPTGGAFKSTHADTGENHRQWTAFTSINKSGHNQVPHSPHSSIAQSLSTTQSLTNSVQGISLSTPNLSTQAALDNAIASIMNSPTIPQTQVISSGSQTQLSHSQLSYSQSQGLSQPQTPTSTALSNALIRSVTLVKRTVENSNGPMPLTLSLVSDACGNLMIKTSQADDAPLQYVRVQGAYVPCRTGIPLRVSSPVAWHGHLAAGPMSLVSDACRAPTCRVGQVYHYECRRQSHGMVT</sequence>
<keyword evidence="1" id="KW-0597">Phosphoprotein</keyword>
<dbReference type="GO" id="GO:0005634">
    <property type="term" value="C:nucleus"/>
    <property type="evidence" value="ECO:0007669"/>
    <property type="project" value="TreeGrafter"/>
</dbReference>
<accession>A0A8S4EBT3</accession>
<evidence type="ECO:0000256" key="1">
    <source>
        <dbReference type="ARBA" id="ARBA00022553"/>
    </source>
</evidence>
<dbReference type="InterPro" id="IPR036910">
    <property type="entry name" value="HMG_box_dom_sf"/>
</dbReference>
<dbReference type="GO" id="GO:0000977">
    <property type="term" value="F:RNA polymerase II transcription regulatory region sequence-specific DNA binding"/>
    <property type="evidence" value="ECO:0007669"/>
    <property type="project" value="TreeGrafter"/>
</dbReference>
<organism evidence="7 8">
    <name type="scientific">Plutella xylostella</name>
    <name type="common">Diamondback moth</name>
    <name type="synonym">Plutella maculipennis</name>
    <dbReference type="NCBI Taxonomy" id="51655"/>
    <lineage>
        <taxon>Eukaryota</taxon>
        <taxon>Metazoa</taxon>
        <taxon>Ecdysozoa</taxon>
        <taxon>Arthropoda</taxon>
        <taxon>Hexapoda</taxon>
        <taxon>Insecta</taxon>
        <taxon>Pterygota</taxon>
        <taxon>Neoptera</taxon>
        <taxon>Endopterygota</taxon>
        <taxon>Lepidoptera</taxon>
        <taxon>Glossata</taxon>
        <taxon>Ditrysia</taxon>
        <taxon>Yponomeutoidea</taxon>
        <taxon>Plutellidae</taxon>
        <taxon>Plutella</taxon>
    </lineage>
</organism>
<keyword evidence="5" id="KW-0539">Nucleus</keyword>
<evidence type="ECO:0000313" key="7">
    <source>
        <dbReference type="EMBL" id="CAG9112813.1"/>
    </source>
</evidence>
<keyword evidence="8" id="KW-1185">Reference proteome</keyword>
<evidence type="ECO:0000256" key="5">
    <source>
        <dbReference type="ARBA" id="ARBA00023242"/>
    </source>
</evidence>
<evidence type="ECO:0000256" key="6">
    <source>
        <dbReference type="SAM" id="MobiDB-lite"/>
    </source>
</evidence>
<name>A0A8S4EBT3_PLUXY</name>
<keyword evidence="2" id="KW-0805">Transcription regulation</keyword>
<gene>
    <name evidence="7" type="ORF">PLXY2_LOCUS5092</name>
</gene>
<dbReference type="EMBL" id="CAJHNJ030000014">
    <property type="protein sequence ID" value="CAG9112813.1"/>
    <property type="molecule type" value="Genomic_DNA"/>
</dbReference>
<feature type="region of interest" description="Disordered" evidence="6">
    <location>
        <begin position="132"/>
        <end position="181"/>
    </location>
</feature>
<evidence type="ECO:0000256" key="3">
    <source>
        <dbReference type="ARBA" id="ARBA00023125"/>
    </source>
</evidence>
<evidence type="ECO:0000256" key="2">
    <source>
        <dbReference type="ARBA" id="ARBA00023015"/>
    </source>
</evidence>
<dbReference type="PANTHER" id="PTHR13059">
    <property type="entry name" value="HMG-BOX TRANSCRIPTION FACTOR BBX"/>
    <property type="match status" value="1"/>
</dbReference>
<comment type="caution">
    <text evidence="7">The sequence shown here is derived from an EMBL/GenBank/DDBJ whole genome shotgun (WGS) entry which is preliminary data.</text>
</comment>
<protein>
    <submittedName>
        <fullName evidence="7">(diamondback moth) hypothetical protein</fullName>
    </submittedName>
</protein>